<comment type="caution">
    <text evidence="2">The sequence shown here is derived from an EMBL/GenBank/DDBJ whole genome shotgun (WGS) entry which is preliminary data.</text>
</comment>
<evidence type="ECO:0000313" key="3">
    <source>
        <dbReference type="Proteomes" id="UP001292094"/>
    </source>
</evidence>
<evidence type="ECO:0000313" key="2">
    <source>
        <dbReference type="EMBL" id="KAK4319673.1"/>
    </source>
</evidence>
<dbReference type="AlphaFoldDB" id="A0AAE1Q4A5"/>
<feature type="region of interest" description="Disordered" evidence="1">
    <location>
        <begin position="31"/>
        <end position="122"/>
    </location>
</feature>
<feature type="compositionally biased region" description="Basic and acidic residues" evidence="1">
    <location>
        <begin position="32"/>
        <end position="41"/>
    </location>
</feature>
<evidence type="ECO:0000256" key="1">
    <source>
        <dbReference type="SAM" id="MobiDB-lite"/>
    </source>
</evidence>
<dbReference type="EMBL" id="JAWZYT010000733">
    <property type="protein sequence ID" value="KAK4319673.1"/>
    <property type="molecule type" value="Genomic_DNA"/>
</dbReference>
<protein>
    <submittedName>
        <fullName evidence="2">Uncharacterized protein</fullName>
    </submittedName>
</protein>
<feature type="compositionally biased region" description="Polar residues" evidence="1">
    <location>
        <begin position="64"/>
        <end position="85"/>
    </location>
</feature>
<dbReference type="Proteomes" id="UP001292094">
    <property type="component" value="Unassembled WGS sequence"/>
</dbReference>
<reference evidence="2" key="1">
    <citation type="submission" date="2023-11" db="EMBL/GenBank/DDBJ databases">
        <title>Genome assemblies of two species of porcelain crab, Petrolisthes cinctipes and Petrolisthes manimaculis (Anomura: Porcellanidae).</title>
        <authorList>
            <person name="Angst P."/>
        </authorList>
    </citation>
    <scope>NUCLEOTIDE SEQUENCE</scope>
    <source>
        <strain evidence="2">PB745_02</strain>
        <tissue evidence="2">Gill</tissue>
    </source>
</reference>
<sequence>MDRSSPHQCDFGSCSVKVESYYFSPFVYTVSDSERSDKSRGEVTVSRQHSPLSQPSTQPPLPAVNTSPTLTSPSPLQRITLSQTTQPPPPVRASPTLRSPWVARSFSVHQPDSPTTTTNINNSNNNNSWCPIKLIPVMHWPDVAFPPR</sequence>
<keyword evidence="3" id="KW-1185">Reference proteome</keyword>
<proteinExistence type="predicted"/>
<accession>A0AAE1Q4A5</accession>
<organism evidence="2 3">
    <name type="scientific">Petrolisthes manimaculis</name>
    <dbReference type="NCBI Taxonomy" id="1843537"/>
    <lineage>
        <taxon>Eukaryota</taxon>
        <taxon>Metazoa</taxon>
        <taxon>Ecdysozoa</taxon>
        <taxon>Arthropoda</taxon>
        <taxon>Crustacea</taxon>
        <taxon>Multicrustacea</taxon>
        <taxon>Malacostraca</taxon>
        <taxon>Eumalacostraca</taxon>
        <taxon>Eucarida</taxon>
        <taxon>Decapoda</taxon>
        <taxon>Pleocyemata</taxon>
        <taxon>Anomura</taxon>
        <taxon>Galatheoidea</taxon>
        <taxon>Porcellanidae</taxon>
        <taxon>Petrolisthes</taxon>
    </lineage>
</organism>
<name>A0AAE1Q4A5_9EUCA</name>
<gene>
    <name evidence="2" type="ORF">Pmani_009409</name>
</gene>